<sequence length="484" mass="56625">MNYLLFLGLLSSAIAMRWIVARYPYSGYNKPPMFGDFEAQRHWMEITLHLPVNEWYQNSSANNLTYWGLDYPLLTAYHSYLCGWIANKINPAWCALKASHGHESDAHKLFMRYTVFIADLLVYYPAVLYTYRSDLLNKNVPTKRLTVLLTNLFYPLLILTDHGHFQYNSISLGFALLAFIMATQEKSILLSAVFFTLSLNYKQMELYHAVPIFVYLLSAYCVEQRKIKWKTFFSLGLVVIGTFAVIWLPVLQHNPSTVIKRLFPFERGLFEDKVANFWCTLNILIKLRVKFEHETLAKICLLTTSLSILPSCIMLFRRPTVRNFYISLFNISLCFYLFSFQVHEKTILLPCLPMILLSATYPVECFTFLQFAMISVFPLMLKDNLVFIFWLTFIAFSILAFQRFYIHFNHISLLQLILLTLCVTVTLPLLLAAVYIRPPRRYPDLWIVLISACSCLYFLSILIRFHIYQFRETTFKPSSTKKIQ</sequence>
<proteinExistence type="inferred from homology"/>
<keyword evidence="6 10" id="KW-0812">Transmembrane</keyword>
<dbReference type="EC" id="2.4.1.-" evidence="10"/>
<evidence type="ECO:0000313" key="12">
    <source>
        <dbReference type="EMBL" id="CAF0751235.1"/>
    </source>
</evidence>
<comment type="subcellular location">
    <subcellularLocation>
        <location evidence="1 10">Endoplasmic reticulum membrane</location>
        <topology evidence="1 10">Multi-pass membrane protein</topology>
    </subcellularLocation>
</comment>
<feature type="transmembrane region" description="Helical" evidence="10">
    <location>
        <begin position="322"/>
        <end position="342"/>
    </location>
</feature>
<evidence type="ECO:0000313" key="14">
    <source>
        <dbReference type="Proteomes" id="UP000663828"/>
    </source>
</evidence>
<dbReference type="PANTHER" id="PTHR12413:SF1">
    <property type="entry name" value="DOLICHYL PYROPHOSPHATE MAN9GLCNAC2 ALPHA-1,3-GLUCOSYLTRANSFERASE"/>
    <property type="match status" value="1"/>
</dbReference>
<dbReference type="EMBL" id="CAJNOR010000012">
    <property type="protein sequence ID" value="CAF0751235.1"/>
    <property type="molecule type" value="Genomic_DNA"/>
</dbReference>
<evidence type="ECO:0000256" key="4">
    <source>
        <dbReference type="ARBA" id="ARBA00022676"/>
    </source>
</evidence>
<feature type="signal peptide" evidence="11">
    <location>
        <begin position="1"/>
        <end position="15"/>
    </location>
</feature>
<evidence type="ECO:0000256" key="1">
    <source>
        <dbReference type="ARBA" id="ARBA00004477"/>
    </source>
</evidence>
<evidence type="ECO:0000256" key="3">
    <source>
        <dbReference type="ARBA" id="ARBA00008715"/>
    </source>
</evidence>
<feature type="transmembrane region" description="Helical" evidence="10">
    <location>
        <begin position="413"/>
        <end position="433"/>
    </location>
</feature>
<name>A0A813P914_ADIRI</name>
<evidence type="ECO:0000256" key="11">
    <source>
        <dbReference type="SAM" id="SignalP"/>
    </source>
</evidence>
<evidence type="ECO:0000313" key="13">
    <source>
        <dbReference type="EMBL" id="CAF1086632.1"/>
    </source>
</evidence>
<feature type="transmembrane region" description="Helical" evidence="10">
    <location>
        <begin position="445"/>
        <end position="467"/>
    </location>
</feature>
<evidence type="ECO:0000256" key="10">
    <source>
        <dbReference type="RuleBase" id="RU363110"/>
    </source>
</evidence>
<feature type="chain" id="PRO_5035596990" description="Alpha-1,3-glucosyltransferase" evidence="11">
    <location>
        <begin position="16"/>
        <end position="484"/>
    </location>
</feature>
<evidence type="ECO:0000256" key="7">
    <source>
        <dbReference type="ARBA" id="ARBA00022824"/>
    </source>
</evidence>
<evidence type="ECO:0000256" key="8">
    <source>
        <dbReference type="ARBA" id="ARBA00022989"/>
    </source>
</evidence>
<dbReference type="Pfam" id="PF03155">
    <property type="entry name" value="Alg6_Alg8"/>
    <property type="match status" value="1"/>
</dbReference>
<evidence type="ECO:0000256" key="6">
    <source>
        <dbReference type="ARBA" id="ARBA00022692"/>
    </source>
</evidence>
<dbReference type="GO" id="GO:0042281">
    <property type="term" value="F:dolichyl pyrophosphate Man9GlcNAc2 alpha-1,3-glucosyltransferase activity"/>
    <property type="evidence" value="ECO:0007669"/>
    <property type="project" value="TreeGrafter"/>
</dbReference>
<keyword evidence="5 10" id="KW-0808">Transferase</keyword>
<keyword evidence="9 10" id="KW-0472">Membrane</keyword>
<protein>
    <recommendedName>
        <fullName evidence="10">Alpha-1,3-glucosyltransferase</fullName>
        <ecNumber evidence="10">2.4.1.-</ecNumber>
    </recommendedName>
</protein>
<feature type="transmembrane region" description="Helical" evidence="10">
    <location>
        <begin position="296"/>
        <end position="316"/>
    </location>
</feature>
<dbReference type="OrthoDB" id="4983at2759"/>
<dbReference type="PANTHER" id="PTHR12413">
    <property type="entry name" value="DOLICHYL GLYCOSYLTRANSFERASE"/>
    <property type="match status" value="1"/>
</dbReference>
<comment type="similarity">
    <text evidence="3 10">Belongs to the ALG6/ALG8 glucosyltransferase family.</text>
</comment>
<dbReference type="Proteomes" id="UP000663852">
    <property type="component" value="Unassembled WGS sequence"/>
</dbReference>
<dbReference type="AlphaFoldDB" id="A0A813P914"/>
<dbReference type="InterPro" id="IPR004856">
    <property type="entry name" value="Glyco_trans_ALG6/ALG8"/>
</dbReference>
<dbReference type="EMBL" id="CAJNOJ010000092">
    <property type="protein sequence ID" value="CAF1086632.1"/>
    <property type="molecule type" value="Genomic_DNA"/>
</dbReference>
<reference evidence="12" key="1">
    <citation type="submission" date="2021-02" db="EMBL/GenBank/DDBJ databases">
        <authorList>
            <person name="Nowell W R."/>
        </authorList>
    </citation>
    <scope>NUCLEOTIDE SEQUENCE</scope>
</reference>
<accession>A0A813P914</accession>
<keyword evidence="8 10" id="KW-1133">Transmembrane helix</keyword>
<dbReference type="UniPathway" id="UPA00378"/>
<feature type="transmembrane region" description="Helical" evidence="10">
    <location>
        <begin position="232"/>
        <end position="251"/>
    </location>
</feature>
<feature type="transmembrane region" description="Helical" evidence="10">
    <location>
        <begin position="387"/>
        <end position="406"/>
    </location>
</feature>
<keyword evidence="4 10" id="KW-0328">Glycosyltransferase</keyword>
<keyword evidence="7 10" id="KW-0256">Endoplasmic reticulum</keyword>
<dbReference type="Proteomes" id="UP000663828">
    <property type="component" value="Unassembled WGS sequence"/>
</dbReference>
<organism evidence="12 14">
    <name type="scientific">Adineta ricciae</name>
    <name type="common">Rotifer</name>
    <dbReference type="NCBI Taxonomy" id="249248"/>
    <lineage>
        <taxon>Eukaryota</taxon>
        <taxon>Metazoa</taxon>
        <taxon>Spiralia</taxon>
        <taxon>Gnathifera</taxon>
        <taxon>Rotifera</taxon>
        <taxon>Eurotatoria</taxon>
        <taxon>Bdelloidea</taxon>
        <taxon>Adinetida</taxon>
        <taxon>Adinetidae</taxon>
        <taxon>Adineta</taxon>
    </lineage>
</organism>
<comment type="caution">
    <text evidence="12">The sequence shown here is derived from an EMBL/GenBank/DDBJ whole genome shotgun (WGS) entry which is preliminary data.</text>
</comment>
<feature type="transmembrane region" description="Helical" evidence="10">
    <location>
        <begin position="204"/>
        <end position="220"/>
    </location>
</feature>
<evidence type="ECO:0000256" key="5">
    <source>
        <dbReference type="ARBA" id="ARBA00022679"/>
    </source>
</evidence>
<keyword evidence="11" id="KW-0732">Signal</keyword>
<comment type="pathway">
    <text evidence="2 10">Protein modification; protein glycosylation.</text>
</comment>
<feature type="transmembrane region" description="Helical" evidence="10">
    <location>
        <begin position="143"/>
        <end position="159"/>
    </location>
</feature>
<feature type="transmembrane region" description="Helical" evidence="10">
    <location>
        <begin position="354"/>
        <end position="381"/>
    </location>
</feature>
<feature type="transmembrane region" description="Helical" evidence="10">
    <location>
        <begin position="110"/>
        <end position="131"/>
    </location>
</feature>
<evidence type="ECO:0000256" key="2">
    <source>
        <dbReference type="ARBA" id="ARBA00004922"/>
    </source>
</evidence>
<evidence type="ECO:0000256" key="9">
    <source>
        <dbReference type="ARBA" id="ARBA00023136"/>
    </source>
</evidence>
<gene>
    <name evidence="13" type="ORF">EDS130_LOCUS19254</name>
    <name evidence="12" type="ORF">XAT740_LOCUS432</name>
</gene>
<feature type="transmembrane region" description="Helical" evidence="10">
    <location>
        <begin position="165"/>
        <end position="183"/>
    </location>
</feature>
<dbReference type="GO" id="GO:0005789">
    <property type="term" value="C:endoplasmic reticulum membrane"/>
    <property type="evidence" value="ECO:0007669"/>
    <property type="project" value="UniProtKB-SubCell"/>
</dbReference>
<keyword evidence="14" id="KW-1185">Reference proteome</keyword>